<dbReference type="Pfam" id="PF07478">
    <property type="entry name" value="Dala_Dala_lig_C"/>
    <property type="match status" value="1"/>
</dbReference>
<dbReference type="InterPro" id="IPR013815">
    <property type="entry name" value="ATP_grasp_subdomain_1"/>
</dbReference>
<organism evidence="4 5">
    <name type="scientific">Candidatus Buchananbacteria bacterium RIFCSPHIGHO2_01_FULL_46_12</name>
    <dbReference type="NCBI Taxonomy" id="1797536"/>
    <lineage>
        <taxon>Bacteria</taxon>
        <taxon>Candidatus Buchananiibacteriota</taxon>
    </lineage>
</organism>
<dbReference type="GO" id="GO:0005524">
    <property type="term" value="F:ATP binding"/>
    <property type="evidence" value="ECO:0007669"/>
    <property type="project" value="UniProtKB-UniRule"/>
</dbReference>
<dbReference type="GO" id="GO:0005737">
    <property type="term" value="C:cytoplasm"/>
    <property type="evidence" value="ECO:0007669"/>
    <property type="project" value="TreeGrafter"/>
</dbReference>
<dbReference type="Proteomes" id="UP000178432">
    <property type="component" value="Unassembled WGS sequence"/>
</dbReference>
<sequence>MKKRLKKESLVLGKLFKKIASRLGASVFLEPEWEIAGQITFKSGKKSYFRYNALDLNPVGASDIAKDKDYANLFMRRLGYPVVPGSKTFFSKEWAKAIGASRRLIDDAYAYAKRLGFPVVVKPNSGSQGSGVAVVYNRREFYRAMRAVFKRDRVALVQKFVRGRDYRLVVLDNEVLSAYERIPLSVVGDGKTSIMRLLQIKQRQFIAAKRGTRIKTDDPRLVEKLKRQGLTLHSVPLRGEQVLLLDNANLSSGGDAIDATANVNSAFRKLAVKLTADMNLRFCGVDLIVDGSISESPAPGKHWILEINAAPGLDHYAKTGEAQKKLVEELYLKVLRNLDH</sequence>
<dbReference type="AlphaFoldDB" id="A0A1G1Y1W9"/>
<evidence type="ECO:0000259" key="3">
    <source>
        <dbReference type="PROSITE" id="PS50975"/>
    </source>
</evidence>
<dbReference type="EMBL" id="MHIF01000072">
    <property type="protein sequence ID" value="OGY45790.1"/>
    <property type="molecule type" value="Genomic_DNA"/>
</dbReference>
<proteinExistence type="predicted"/>
<dbReference type="GO" id="GO:0008716">
    <property type="term" value="F:D-alanine-D-alanine ligase activity"/>
    <property type="evidence" value="ECO:0007669"/>
    <property type="project" value="InterPro"/>
</dbReference>
<name>A0A1G1Y1W9_9BACT</name>
<protein>
    <recommendedName>
        <fullName evidence="3">ATP-grasp domain-containing protein</fullName>
    </recommendedName>
</protein>
<evidence type="ECO:0000256" key="1">
    <source>
        <dbReference type="ARBA" id="ARBA00022598"/>
    </source>
</evidence>
<dbReference type="PANTHER" id="PTHR21621">
    <property type="entry name" value="RIBOSOMAL PROTEIN S6 MODIFICATION PROTEIN"/>
    <property type="match status" value="1"/>
</dbReference>
<dbReference type="PANTHER" id="PTHR21621:SF0">
    <property type="entry name" value="BETA-CITRYLGLUTAMATE SYNTHASE B-RELATED"/>
    <property type="match status" value="1"/>
</dbReference>
<dbReference type="Pfam" id="PF08443">
    <property type="entry name" value="RimK"/>
    <property type="match status" value="1"/>
</dbReference>
<evidence type="ECO:0000313" key="4">
    <source>
        <dbReference type="EMBL" id="OGY45790.1"/>
    </source>
</evidence>
<dbReference type="InterPro" id="IPR011095">
    <property type="entry name" value="Dala_Dala_lig_C"/>
</dbReference>
<dbReference type="PROSITE" id="PS50975">
    <property type="entry name" value="ATP_GRASP"/>
    <property type="match status" value="1"/>
</dbReference>
<evidence type="ECO:0000256" key="2">
    <source>
        <dbReference type="PROSITE-ProRule" id="PRU00409"/>
    </source>
</evidence>
<dbReference type="GO" id="GO:0018169">
    <property type="term" value="F:ribosomal S6-glutamic acid ligase activity"/>
    <property type="evidence" value="ECO:0007669"/>
    <property type="project" value="TreeGrafter"/>
</dbReference>
<dbReference type="InterPro" id="IPR011761">
    <property type="entry name" value="ATP-grasp"/>
</dbReference>
<dbReference type="GO" id="GO:0046872">
    <property type="term" value="F:metal ion binding"/>
    <property type="evidence" value="ECO:0007669"/>
    <property type="project" value="InterPro"/>
</dbReference>
<keyword evidence="1" id="KW-0436">Ligase</keyword>
<dbReference type="SUPFAM" id="SSF56059">
    <property type="entry name" value="Glutathione synthetase ATP-binding domain-like"/>
    <property type="match status" value="1"/>
</dbReference>
<keyword evidence="2" id="KW-0067">ATP-binding</keyword>
<dbReference type="Gene3D" id="3.30.470.20">
    <property type="entry name" value="ATP-grasp fold, B domain"/>
    <property type="match status" value="2"/>
</dbReference>
<dbReference type="GO" id="GO:0009432">
    <property type="term" value="P:SOS response"/>
    <property type="evidence" value="ECO:0007669"/>
    <property type="project" value="TreeGrafter"/>
</dbReference>
<dbReference type="Gene3D" id="3.30.1490.20">
    <property type="entry name" value="ATP-grasp fold, A domain"/>
    <property type="match status" value="1"/>
</dbReference>
<gene>
    <name evidence="4" type="ORF">A2663_01505</name>
</gene>
<reference evidence="4 5" key="1">
    <citation type="journal article" date="2016" name="Nat. Commun.">
        <title>Thousands of microbial genomes shed light on interconnected biogeochemical processes in an aquifer system.</title>
        <authorList>
            <person name="Anantharaman K."/>
            <person name="Brown C.T."/>
            <person name="Hug L.A."/>
            <person name="Sharon I."/>
            <person name="Castelle C.J."/>
            <person name="Probst A.J."/>
            <person name="Thomas B.C."/>
            <person name="Singh A."/>
            <person name="Wilkins M.J."/>
            <person name="Karaoz U."/>
            <person name="Brodie E.L."/>
            <person name="Williams K.H."/>
            <person name="Hubbard S.S."/>
            <person name="Banfield J.F."/>
        </authorList>
    </citation>
    <scope>NUCLEOTIDE SEQUENCE [LARGE SCALE GENOMIC DNA]</scope>
</reference>
<feature type="domain" description="ATP-grasp" evidence="3">
    <location>
        <begin position="72"/>
        <end position="336"/>
    </location>
</feature>
<accession>A0A1G1Y1W9</accession>
<keyword evidence="2" id="KW-0547">Nucleotide-binding</keyword>
<evidence type="ECO:0000313" key="5">
    <source>
        <dbReference type="Proteomes" id="UP000178432"/>
    </source>
</evidence>
<dbReference type="InterPro" id="IPR013651">
    <property type="entry name" value="ATP-grasp_RimK-type"/>
</dbReference>
<comment type="caution">
    <text evidence="4">The sequence shown here is derived from an EMBL/GenBank/DDBJ whole genome shotgun (WGS) entry which is preliminary data.</text>
</comment>